<dbReference type="Proteomes" id="UP000887566">
    <property type="component" value="Unplaced"/>
</dbReference>
<feature type="domain" description="Choline/carnitine acyltransferase" evidence="2">
    <location>
        <begin position="4"/>
        <end position="235"/>
    </location>
</feature>
<dbReference type="InterPro" id="IPR039551">
    <property type="entry name" value="Cho/carn_acyl_trans"/>
</dbReference>
<dbReference type="SUPFAM" id="SSF52777">
    <property type="entry name" value="CoA-dependent acyltransferases"/>
    <property type="match status" value="1"/>
</dbReference>
<dbReference type="Pfam" id="PF00755">
    <property type="entry name" value="Carn_acyltransf"/>
    <property type="match status" value="1"/>
</dbReference>
<dbReference type="GO" id="GO:0004095">
    <property type="term" value="F:carnitine O-palmitoyltransferase activity"/>
    <property type="evidence" value="ECO:0007669"/>
    <property type="project" value="TreeGrafter"/>
</dbReference>
<evidence type="ECO:0000313" key="4">
    <source>
        <dbReference type="WBParaSite" id="PSAMB.scaffold5660size11166.g27058.t1"/>
    </source>
</evidence>
<dbReference type="InterPro" id="IPR023213">
    <property type="entry name" value="CAT-like_dom_sf"/>
</dbReference>
<reference evidence="4" key="1">
    <citation type="submission" date="2022-11" db="UniProtKB">
        <authorList>
            <consortium name="WormBaseParasite"/>
        </authorList>
    </citation>
    <scope>IDENTIFICATION</scope>
</reference>
<name>A0A914X1R5_9BILA</name>
<dbReference type="Gene3D" id="3.30.559.10">
    <property type="entry name" value="Chloramphenicol acetyltransferase-like domain"/>
    <property type="match status" value="1"/>
</dbReference>
<dbReference type="PANTHER" id="PTHR22589">
    <property type="entry name" value="CARNITINE O-ACYLTRANSFERASE"/>
    <property type="match status" value="1"/>
</dbReference>
<evidence type="ECO:0000313" key="3">
    <source>
        <dbReference type="Proteomes" id="UP000887566"/>
    </source>
</evidence>
<dbReference type="InterPro" id="IPR000542">
    <property type="entry name" value="Carn_acyl_trans"/>
</dbReference>
<evidence type="ECO:0000259" key="2">
    <source>
        <dbReference type="Pfam" id="PF00755"/>
    </source>
</evidence>
<accession>A0A914X1R5</accession>
<protein>
    <submittedName>
        <fullName evidence="4">Choline/carnitine acyltransferase domain-containing protein</fullName>
    </submittedName>
</protein>
<dbReference type="GO" id="GO:0006631">
    <property type="term" value="P:fatty acid metabolic process"/>
    <property type="evidence" value="ECO:0007669"/>
    <property type="project" value="TreeGrafter"/>
</dbReference>
<dbReference type="GO" id="GO:0005739">
    <property type="term" value="C:mitochondrion"/>
    <property type="evidence" value="ECO:0007669"/>
    <property type="project" value="TreeGrafter"/>
</dbReference>
<dbReference type="GO" id="GO:0009437">
    <property type="term" value="P:carnitine metabolic process"/>
    <property type="evidence" value="ECO:0007669"/>
    <property type="project" value="TreeGrafter"/>
</dbReference>
<evidence type="ECO:0000256" key="1">
    <source>
        <dbReference type="ARBA" id="ARBA00005232"/>
    </source>
</evidence>
<proteinExistence type="inferred from homology"/>
<comment type="similarity">
    <text evidence="1">Belongs to the carnitine/choline acetyltransferase family.</text>
</comment>
<dbReference type="PANTHER" id="PTHR22589:SF31">
    <property type="entry name" value="CARNITINE O-PALMITOYLTRANSFERASE"/>
    <property type="match status" value="1"/>
</dbReference>
<dbReference type="WBParaSite" id="PSAMB.scaffold5660size11166.g27058.t1">
    <property type="protein sequence ID" value="PSAMB.scaffold5660size11166.g27058.t1"/>
    <property type="gene ID" value="PSAMB.scaffold5660size11166.g27058"/>
</dbReference>
<keyword evidence="3" id="KW-1185">Reference proteome</keyword>
<dbReference type="AlphaFoldDB" id="A0A914X1R5"/>
<dbReference type="FunFam" id="3.30.559.10:FF:000042">
    <property type="entry name" value="Carnitine Palmitoyl Transferase"/>
    <property type="match status" value="1"/>
</dbReference>
<organism evidence="3 4">
    <name type="scientific">Plectus sambesii</name>
    <dbReference type="NCBI Taxonomy" id="2011161"/>
    <lineage>
        <taxon>Eukaryota</taxon>
        <taxon>Metazoa</taxon>
        <taxon>Ecdysozoa</taxon>
        <taxon>Nematoda</taxon>
        <taxon>Chromadorea</taxon>
        <taxon>Plectida</taxon>
        <taxon>Plectina</taxon>
        <taxon>Plectoidea</taxon>
        <taxon>Plectidae</taxon>
        <taxon>Plectus</taxon>
    </lineage>
</organism>
<sequence length="245" mass="27964">VQLVISESLTTARALIDDVEMALLVWREFGKGIIKKLKVSPDAFMQMTLQLAYYRNQGKFCLTYEASMTRLYREGRTETVRSCTSESCDFVRSMVDPEQTREERSRLLRNACERHQDMYRDAMCGKGIDRHLFALYVVQKYLEEDSPFLKKIFPPTYLLSTSQTPLNQCEEEAKTLNAEQKLHFLSAGGGFGPVADKGYGISYVIAGEDQISFHISSKRSADNTSSKGFRDDLEKSLREMRALFA</sequence>